<evidence type="ECO:0000256" key="1">
    <source>
        <dbReference type="ARBA" id="ARBA00022723"/>
    </source>
</evidence>
<evidence type="ECO:0000259" key="7">
    <source>
        <dbReference type="PROSITE" id="PS50966"/>
    </source>
</evidence>
<gene>
    <name evidence="8" type="ORF">LSALG_LOCUS7207</name>
</gene>
<dbReference type="PROSITE" id="PS50158">
    <property type="entry name" value="ZF_CCHC"/>
    <property type="match status" value="1"/>
</dbReference>
<evidence type="ECO:0000256" key="2">
    <source>
        <dbReference type="ARBA" id="ARBA00022771"/>
    </source>
</evidence>
<feature type="compositionally biased region" description="Basic and acidic residues" evidence="5">
    <location>
        <begin position="200"/>
        <end position="209"/>
    </location>
</feature>
<dbReference type="EMBL" id="OX465077">
    <property type="protein sequence ID" value="CAI9266665.1"/>
    <property type="molecule type" value="Genomic_DNA"/>
</dbReference>
<feature type="domain" description="SWIM-type" evidence="7">
    <location>
        <begin position="108"/>
        <end position="140"/>
    </location>
</feature>
<feature type="compositionally biased region" description="Basic residues" evidence="5">
    <location>
        <begin position="184"/>
        <end position="199"/>
    </location>
</feature>
<feature type="region of interest" description="Disordered" evidence="5">
    <location>
        <begin position="254"/>
        <end position="295"/>
    </location>
</feature>
<dbReference type="GO" id="GO:0008270">
    <property type="term" value="F:zinc ion binding"/>
    <property type="evidence" value="ECO:0007669"/>
    <property type="project" value="UniProtKB-KW"/>
</dbReference>
<dbReference type="Proteomes" id="UP001177003">
    <property type="component" value="Chromosome 1"/>
</dbReference>
<keyword evidence="3" id="KW-0862">Zinc</keyword>
<keyword evidence="9" id="KW-1185">Reference proteome</keyword>
<feature type="domain" description="CCHC-type" evidence="6">
    <location>
        <begin position="218"/>
        <end position="233"/>
    </location>
</feature>
<sequence length="352" mass="40131">MEKNPNTWSRAVFREDSGSDAIENGVSESFNAAIVEARKKPIIAMLEDIRVYVMERMFTQKRKGLKWNLDICPSIRRKIEDMKKIQRFWGVIPSGFHQYESRWLNEVYAVDLHKRTCGCRSWQLTGIPCVHVISAILCLNGNIKEYVANWYTTQMFGSCYKYNVKPINGHEMWPANDMNTILPPKRRRLPGRPKTNRKKCISERSDRHTVSKVGTTSKCSLCSQPGHNKRKCPLKQLNAVDDSDLFDYHELFEGEGQGQGQGQGEGQGQGHGEAEDEVGGDSRKEVEGDSEDDLEMQVEQLVDEEVVNHHVVAPTLKRRKCGPSQRNIKLWLRRKVVTKDDTGGSLENPVTL</sequence>
<dbReference type="PROSITE" id="PS50966">
    <property type="entry name" value="ZF_SWIM"/>
    <property type="match status" value="1"/>
</dbReference>
<dbReference type="GO" id="GO:0003676">
    <property type="term" value="F:nucleic acid binding"/>
    <property type="evidence" value="ECO:0007669"/>
    <property type="project" value="InterPro"/>
</dbReference>
<protein>
    <recommendedName>
        <fullName evidence="10">SWIM-type domain-containing protein</fullName>
    </recommendedName>
</protein>
<dbReference type="PANTHER" id="PTHR31973:SF189">
    <property type="entry name" value="TRANSPOSASE, MUDR, PLANT, MULE TRANSPOSASE DOMAIN PROTEIN-RELATED"/>
    <property type="match status" value="1"/>
</dbReference>
<keyword evidence="2 4" id="KW-0863">Zinc-finger</keyword>
<evidence type="ECO:0000313" key="9">
    <source>
        <dbReference type="Proteomes" id="UP001177003"/>
    </source>
</evidence>
<evidence type="ECO:0000259" key="6">
    <source>
        <dbReference type="PROSITE" id="PS50158"/>
    </source>
</evidence>
<organism evidence="8 9">
    <name type="scientific">Lactuca saligna</name>
    <name type="common">Willowleaf lettuce</name>
    <dbReference type="NCBI Taxonomy" id="75948"/>
    <lineage>
        <taxon>Eukaryota</taxon>
        <taxon>Viridiplantae</taxon>
        <taxon>Streptophyta</taxon>
        <taxon>Embryophyta</taxon>
        <taxon>Tracheophyta</taxon>
        <taxon>Spermatophyta</taxon>
        <taxon>Magnoliopsida</taxon>
        <taxon>eudicotyledons</taxon>
        <taxon>Gunneridae</taxon>
        <taxon>Pentapetalae</taxon>
        <taxon>asterids</taxon>
        <taxon>campanulids</taxon>
        <taxon>Asterales</taxon>
        <taxon>Asteraceae</taxon>
        <taxon>Cichorioideae</taxon>
        <taxon>Cichorieae</taxon>
        <taxon>Lactucinae</taxon>
        <taxon>Lactuca</taxon>
    </lineage>
</organism>
<keyword evidence="1" id="KW-0479">Metal-binding</keyword>
<reference evidence="8" key="1">
    <citation type="submission" date="2023-04" db="EMBL/GenBank/DDBJ databases">
        <authorList>
            <person name="Vijverberg K."/>
            <person name="Xiong W."/>
            <person name="Schranz E."/>
        </authorList>
    </citation>
    <scope>NUCLEOTIDE SEQUENCE</scope>
</reference>
<proteinExistence type="predicted"/>
<name>A0AA35VI45_LACSI</name>
<evidence type="ECO:0000256" key="3">
    <source>
        <dbReference type="ARBA" id="ARBA00022833"/>
    </source>
</evidence>
<evidence type="ECO:0008006" key="10">
    <source>
        <dbReference type="Google" id="ProtNLM"/>
    </source>
</evidence>
<dbReference type="Pfam" id="PF04434">
    <property type="entry name" value="SWIM"/>
    <property type="match status" value="1"/>
</dbReference>
<evidence type="ECO:0000256" key="4">
    <source>
        <dbReference type="PROSITE-ProRule" id="PRU00047"/>
    </source>
</evidence>
<evidence type="ECO:0000313" key="8">
    <source>
        <dbReference type="EMBL" id="CAI9266665.1"/>
    </source>
</evidence>
<accession>A0AA35VI45</accession>
<dbReference type="InterPro" id="IPR001878">
    <property type="entry name" value="Znf_CCHC"/>
</dbReference>
<evidence type="ECO:0000256" key="5">
    <source>
        <dbReference type="SAM" id="MobiDB-lite"/>
    </source>
</evidence>
<dbReference type="InterPro" id="IPR007527">
    <property type="entry name" value="Znf_SWIM"/>
</dbReference>
<feature type="compositionally biased region" description="Gly residues" evidence="5">
    <location>
        <begin position="255"/>
        <end position="271"/>
    </location>
</feature>
<dbReference type="InterPro" id="IPR006564">
    <property type="entry name" value="Znf_PMZ"/>
</dbReference>
<dbReference type="PANTHER" id="PTHR31973">
    <property type="entry name" value="POLYPROTEIN, PUTATIVE-RELATED"/>
    <property type="match status" value="1"/>
</dbReference>
<dbReference type="AlphaFoldDB" id="A0AA35VI45"/>
<feature type="region of interest" description="Disordered" evidence="5">
    <location>
        <begin position="179"/>
        <end position="209"/>
    </location>
</feature>
<dbReference type="SMART" id="SM00575">
    <property type="entry name" value="ZnF_PMZ"/>
    <property type="match status" value="1"/>
</dbReference>